<dbReference type="GO" id="GO:0016757">
    <property type="term" value="F:glycosyltransferase activity"/>
    <property type="evidence" value="ECO:0007669"/>
    <property type="project" value="UniProtKB-KW"/>
</dbReference>
<dbReference type="PANTHER" id="PTHR10210">
    <property type="entry name" value="RIBOSE-PHOSPHATE DIPHOSPHOKINASE FAMILY MEMBER"/>
    <property type="match status" value="1"/>
</dbReference>
<reference evidence="7 8" key="1">
    <citation type="journal article" date="2023" name="Microbiol. Resour. Announc.">
        <title>Complete Genome Sequence of Mycobacterium wuenschmanii, a novel Nontuberculous Mycobacterium Isolated from a captive population of Amazon Milk Frogs.</title>
        <authorList>
            <person name="Hicks J."/>
            <person name="Zeineldin M."/>
            <person name="Ward H."/>
            <person name="Wuenschmann A."/>
            <person name="Camp P."/>
            <person name="Farrell D."/>
            <person name="Lehman K."/>
            <person name="Thacker T."/>
            <person name="Cuthbert E."/>
        </authorList>
    </citation>
    <scope>NUCLEOTIDE SEQUENCE [LARGE SCALE GENOMIC DNA]</scope>
    <source>
        <strain evidence="7 8">Wuenschmanii</strain>
    </source>
</reference>
<name>A0ABY8VYW7_9MYCO</name>
<protein>
    <recommendedName>
        <fullName evidence="1">ribose-phosphate diphosphokinase</fullName>
        <ecNumber evidence="1">2.7.6.1</ecNumber>
    </recommendedName>
</protein>
<evidence type="ECO:0000256" key="5">
    <source>
        <dbReference type="ARBA" id="ARBA00022840"/>
    </source>
</evidence>
<sequence>MLDLRYTFHALGRDNQLQSQTLEVFAYPMGDLTVRQTPEADLVTGTVQVLQVNGTAVDWALVREWAAVAEDLFPHQRRALALPYLPSARGDKDIPNPAVVNATFAASSGITDIIAVDPHSPVWLTALKAANPTIREHLLPMPDIVGRAVLPDGRPLGVISPDKGAVRRATDVATALKVPVFVASKNRDPRTGHLSNYSFEADLAAGRYLVVDDIFDGGGTFALLAGAVPDGVELDLWVTHGGFTKPDHSAEARKPYRRIYTTDSLGSAVAAGLRDNQIQVTPLLPWITEAVREIGEGR</sequence>
<dbReference type="Gene3D" id="3.40.50.2020">
    <property type="match status" value="2"/>
</dbReference>
<accession>A0ABY8VYW7</accession>
<dbReference type="Proteomes" id="UP001236585">
    <property type="component" value="Chromosome"/>
</dbReference>
<dbReference type="RefSeq" id="WP_285187860.1">
    <property type="nucleotide sequence ID" value="NZ_CP126981.1"/>
</dbReference>
<evidence type="ECO:0000313" key="7">
    <source>
        <dbReference type="EMBL" id="WIM87912.1"/>
    </source>
</evidence>
<dbReference type="EC" id="2.7.6.1" evidence="1"/>
<organism evidence="7 8">
    <name type="scientific">Candidatus Mycobacterium wuenschmannii</name>
    <dbReference type="NCBI Taxonomy" id="3027808"/>
    <lineage>
        <taxon>Bacteria</taxon>
        <taxon>Bacillati</taxon>
        <taxon>Actinomycetota</taxon>
        <taxon>Actinomycetes</taxon>
        <taxon>Mycobacteriales</taxon>
        <taxon>Mycobacteriaceae</taxon>
        <taxon>Mycobacterium</taxon>
    </lineage>
</organism>
<comment type="catalytic activity">
    <reaction evidence="6">
        <text>D-ribose 5-phosphate + ATP = 5-phospho-alpha-D-ribose 1-diphosphate + AMP + H(+)</text>
        <dbReference type="Rhea" id="RHEA:15609"/>
        <dbReference type="ChEBI" id="CHEBI:15378"/>
        <dbReference type="ChEBI" id="CHEBI:30616"/>
        <dbReference type="ChEBI" id="CHEBI:58017"/>
        <dbReference type="ChEBI" id="CHEBI:78346"/>
        <dbReference type="ChEBI" id="CHEBI:456215"/>
        <dbReference type="EC" id="2.7.6.1"/>
    </reaction>
</comment>
<keyword evidence="7" id="KW-0328">Glycosyltransferase</keyword>
<proteinExistence type="predicted"/>
<gene>
    <name evidence="7" type="ORF">PT015_24355</name>
</gene>
<evidence type="ECO:0000256" key="3">
    <source>
        <dbReference type="ARBA" id="ARBA00022741"/>
    </source>
</evidence>
<dbReference type="SUPFAM" id="SSF53271">
    <property type="entry name" value="PRTase-like"/>
    <property type="match status" value="1"/>
</dbReference>
<dbReference type="EMBL" id="CP126981">
    <property type="protein sequence ID" value="WIM87912.1"/>
    <property type="molecule type" value="Genomic_DNA"/>
</dbReference>
<dbReference type="InterPro" id="IPR000836">
    <property type="entry name" value="PRTase_dom"/>
</dbReference>
<dbReference type="CDD" id="cd06223">
    <property type="entry name" value="PRTases_typeI"/>
    <property type="match status" value="1"/>
</dbReference>
<keyword evidence="3" id="KW-0547">Nucleotide-binding</keyword>
<dbReference type="PANTHER" id="PTHR10210:SF32">
    <property type="entry name" value="RIBOSE-PHOSPHATE PYROPHOSPHOKINASE 2"/>
    <property type="match status" value="1"/>
</dbReference>
<evidence type="ECO:0000313" key="8">
    <source>
        <dbReference type="Proteomes" id="UP001236585"/>
    </source>
</evidence>
<evidence type="ECO:0000256" key="4">
    <source>
        <dbReference type="ARBA" id="ARBA00022777"/>
    </source>
</evidence>
<keyword evidence="4" id="KW-0418">Kinase</keyword>
<dbReference type="InterPro" id="IPR005946">
    <property type="entry name" value="Rib-P_diPkinase"/>
</dbReference>
<keyword evidence="8" id="KW-1185">Reference proteome</keyword>
<evidence type="ECO:0000256" key="1">
    <source>
        <dbReference type="ARBA" id="ARBA00013247"/>
    </source>
</evidence>
<evidence type="ECO:0000256" key="6">
    <source>
        <dbReference type="ARBA" id="ARBA00049535"/>
    </source>
</evidence>
<keyword evidence="2" id="KW-0808">Transferase</keyword>
<keyword evidence="5" id="KW-0067">ATP-binding</keyword>
<dbReference type="InterPro" id="IPR029057">
    <property type="entry name" value="PRTase-like"/>
</dbReference>
<evidence type="ECO:0000256" key="2">
    <source>
        <dbReference type="ARBA" id="ARBA00022679"/>
    </source>
</evidence>